<dbReference type="RefSeq" id="WP_307779026.1">
    <property type="nucleotide sequence ID" value="NZ_JAVFKP010000002.1"/>
</dbReference>
<gene>
    <name evidence="1" type="ORF">RB624_10065</name>
</gene>
<sequence length="172" mass="18847">MSTLPTLPGVVTSNTAGFQPAFKHVGTKDRHAYAFASIAIIASTTIEDVFKKAEELGMPTIGPYSHWIDAEFLASIFAKYGWVATVWKECTGTATLPDLCMALVDYDTDWEMGRFVVIHRAKASHDAKIVTYAIDPAAADVKLQVRTDLDVLQPAWYIGVHPMGRIASSTKK</sequence>
<dbReference type="EMBL" id="JAVFKP010000002">
    <property type="protein sequence ID" value="MDQ4626228.1"/>
    <property type="molecule type" value="Genomic_DNA"/>
</dbReference>
<name>A0ABU0XRS2_9BURK</name>
<organism evidence="1 2">
    <name type="scientific">Janthinobacterium lividum</name>
    <dbReference type="NCBI Taxonomy" id="29581"/>
    <lineage>
        <taxon>Bacteria</taxon>
        <taxon>Pseudomonadati</taxon>
        <taxon>Pseudomonadota</taxon>
        <taxon>Betaproteobacteria</taxon>
        <taxon>Burkholderiales</taxon>
        <taxon>Oxalobacteraceae</taxon>
        <taxon>Janthinobacterium</taxon>
    </lineage>
</organism>
<keyword evidence="2" id="KW-1185">Reference proteome</keyword>
<proteinExistence type="predicted"/>
<accession>A0ABU0XRS2</accession>
<dbReference type="Proteomes" id="UP001237592">
    <property type="component" value="Unassembled WGS sequence"/>
</dbReference>
<evidence type="ECO:0000313" key="2">
    <source>
        <dbReference type="Proteomes" id="UP001237592"/>
    </source>
</evidence>
<comment type="caution">
    <text evidence="1">The sequence shown here is derived from an EMBL/GenBank/DDBJ whole genome shotgun (WGS) entry which is preliminary data.</text>
</comment>
<protein>
    <submittedName>
        <fullName evidence="1">Uncharacterized protein</fullName>
    </submittedName>
</protein>
<reference evidence="1 2" key="1">
    <citation type="submission" date="2023-08" db="EMBL/GenBank/DDBJ databases">
        <title>Draft genome sequence of Janthinobacterium lividum.</title>
        <authorList>
            <person name="Chun B.H."/>
            <person name="Lee Y."/>
        </authorList>
    </citation>
    <scope>NUCLEOTIDE SEQUENCE [LARGE SCALE GENOMIC DNA]</scope>
    <source>
        <strain evidence="1 2">AMJK</strain>
    </source>
</reference>
<evidence type="ECO:0000313" key="1">
    <source>
        <dbReference type="EMBL" id="MDQ4626228.1"/>
    </source>
</evidence>